<dbReference type="GO" id="GO:0004577">
    <property type="term" value="F:N-acetylglucosaminyldiphosphodolichol N-acetylglucosaminyltransferase activity"/>
    <property type="evidence" value="ECO:0007669"/>
    <property type="project" value="TreeGrafter"/>
</dbReference>
<gene>
    <name evidence="7" type="ORF">GS18_0214080</name>
</gene>
<dbReference type="Proteomes" id="UP000028549">
    <property type="component" value="Unassembled WGS sequence"/>
</dbReference>
<dbReference type="STRING" id="246786.GS18_0214080"/>
<evidence type="ECO:0000256" key="3">
    <source>
        <dbReference type="ARBA" id="ARBA00022824"/>
    </source>
</evidence>
<dbReference type="Gene3D" id="3.40.50.2000">
    <property type="entry name" value="Glycogen Phosphorylase B"/>
    <property type="match status" value="1"/>
</dbReference>
<keyword evidence="8" id="KW-1185">Reference proteome</keyword>
<dbReference type="InterPro" id="IPR013969">
    <property type="entry name" value="Oligosacch_biosynth_Alg14"/>
</dbReference>
<reference evidence="7 8" key="1">
    <citation type="journal article" date="2005" name="Int. J. Syst. Evol. Microbiol.">
        <title>Bacillus cibi sp. nov., isolated from jeotgal, a traditional Korean fermented seafood.</title>
        <authorList>
            <person name="Yoon J.H."/>
            <person name="Lee C.H."/>
            <person name="Oh T.K."/>
        </authorList>
    </citation>
    <scope>NUCLEOTIDE SEQUENCE [LARGE SCALE GENOMIC DNA]</scope>
    <source>
        <strain evidence="7 8">DSM 16189</strain>
    </source>
</reference>
<comment type="subcellular location">
    <subcellularLocation>
        <location evidence="1">Endoplasmic reticulum membrane</location>
        <topology evidence="1">Single-pass membrane protein</topology>
    </subcellularLocation>
</comment>
<keyword evidence="3" id="KW-0256">Endoplasmic reticulum</keyword>
<dbReference type="PANTHER" id="PTHR12154:SF4">
    <property type="entry name" value="UDP-N-ACETYLGLUCOSAMINE TRANSFERASE SUBUNIT ALG14 HOMOLOG"/>
    <property type="match status" value="1"/>
</dbReference>
<evidence type="ECO:0000256" key="2">
    <source>
        <dbReference type="ARBA" id="ARBA00022692"/>
    </source>
</evidence>
<dbReference type="EMBL" id="JNVC02000005">
    <property type="protein sequence ID" value="KEZ52196.1"/>
    <property type="molecule type" value="Genomic_DNA"/>
</dbReference>
<organism evidence="7 8">
    <name type="scientific">Metabacillus indicus</name>
    <name type="common">Bacillus indicus</name>
    <dbReference type="NCBI Taxonomy" id="246786"/>
    <lineage>
        <taxon>Bacteria</taxon>
        <taxon>Bacillati</taxon>
        <taxon>Bacillota</taxon>
        <taxon>Bacilli</taxon>
        <taxon>Bacillales</taxon>
        <taxon>Bacillaceae</taxon>
        <taxon>Metabacillus</taxon>
    </lineage>
</organism>
<dbReference type="AlphaFoldDB" id="A0A084GXY4"/>
<dbReference type="OrthoDB" id="555447at2"/>
<keyword evidence="4 6" id="KW-1133">Transmembrane helix</keyword>
<feature type="transmembrane region" description="Helical" evidence="6">
    <location>
        <begin position="64"/>
        <end position="82"/>
    </location>
</feature>
<protein>
    <submittedName>
        <fullName evidence="7">Polysaccharide biosynthesis protein</fullName>
    </submittedName>
</protein>
<evidence type="ECO:0000256" key="5">
    <source>
        <dbReference type="ARBA" id="ARBA00023136"/>
    </source>
</evidence>
<comment type="caution">
    <text evidence="7">The sequence shown here is derived from an EMBL/GenBank/DDBJ whole genome shotgun (WGS) entry which is preliminary data.</text>
</comment>
<keyword evidence="5 6" id="KW-0472">Membrane</keyword>
<evidence type="ECO:0000256" key="6">
    <source>
        <dbReference type="SAM" id="Phobius"/>
    </source>
</evidence>
<sequence>MKKNKHLKVCFACSSGGHLAQIKQLFPFSDKYITFLVTEQNETTATMNKTIKTFYLKQQERKNIFIFYKLLLNILKSIYILFKEKPNVIISTGAGATLPLMILGKLFGAKIIFIESFAKINTPTITGKITYVFADQFYIQWPDLKKCYPNALYRGKLY</sequence>
<evidence type="ECO:0000313" key="7">
    <source>
        <dbReference type="EMBL" id="KEZ52196.1"/>
    </source>
</evidence>
<name>A0A084GXY4_METID</name>
<dbReference type="Pfam" id="PF08660">
    <property type="entry name" value="Alg14"/>
    <property type="match status" value="1"/>
</dbReference>
<dbReference type="GO" id="GO:0006488">
    <property type="term" value="P:dolichol-linked oligosaccharide biosynthetic process"/>
    <property type="evidence" value="ECO:0007669"/>
    <property type="project" value="InterPro"/>
</dbReference>
<evidence type="ECO:0000256" key="1">
    <source>
        <dbReference type="ARBA" id="ARBA00004389"/>
    </source>
</evidence>
<proteinExistence type="predicted"/>
<dbReference type="PANTHER" id="PTHR12154">
    <property type="entry name" value="GLYCOSYL TRANSFERASE-RELATED"/>
    <property type="match status" value="1"/>
</dbReference>
<dbReference type="NCBIfam" id="NF041549">
    <property type="entry name" value="PssD"/>
    <property type="match status" value="1"/>
</dbReference>
<keyword evidence="2 6" id="KW-0812">Transmembrane</keyword>
<accession>A0A084GXY4</accession>
<evidence type="ECO:0000256" key="4">
    <source>
        <dbReference type="ARBA" id="ARBA00022989"/>
    </source>
</evidence>
<dbReference type="SUPFAM" id="SSF53756">
    <property type="entry name" value="UDP-Glycosyltransferase/glycogen phosphorylase"/>
    <property type="match status" value="1"/>
</dbReference>
<feature type="transmembrane region" description="Helical" evidence="6">
    <location>
        <begin position="88"/>
        <end position="107"/>
    </location>
</feature>
<evidence type="ECO:0000313" key="8">
    <source>
        <dbReference type="Proteomes" id="UP000028549"/>
    </source>
</evidence>